<dbReference type="OrthoDB" id="9800643at2"/>
<name>A0A081PLW9_9SPHI</name>
<dbReference type="EC" id="2.1.1.297" evidence="1"/>
<evidence type="ECO:0000313" key="7">
    <source>
        <dbReference type="EMBL" id="KEQ31692.1"/>
    </source>
</evidence>
<dbReference type="eggNOG" id="COG2890">
    <property type="taxonomic scope" value="Bacteria"/>
</dbReference>
<dbReference type="InterPro" id="IPR029063">
    <property type="entry name" value="SAM-dependent_MTases_sf"/>
</dbReference>
<comment type="catalytic activity">
    <reaction evidence="5">
        <text>L-glutaminyl-[peptide chain release factor] + S-adenosyl-L-methionine = N(5)-methyl-L-glutaminyl-[peptide chain release factor] + S-adenosyl-L-homocysteine + H(+)</text>
        <dbReference type="Rhea" id="RHEA:42896"/>
        <dbReference type="Rhea" id="RHEA-COMP:10271"/>
        <dbReference type="Rhea" id="RHEA-COMP:10272"/>
        <dbReference type="ChEBI" id="CHEBI:15378"/>
        <dbReference type="ChEBI" id="CHEBI:30011"/>
        <dbReference type="ChEBI" id="CHEBI:57856"/>
        <dbReference type="ChEBI" id="CHEBI:59789"/>
        <dbReference type="ChEBI" id="CHEBI:61891"/>
        <dbReference type="EC" id="2.1.1.297"/>
    </reaction>
</comment>
<evidence type="ECO:0000256" key="1">
    <source>
        <dbReference type="ARBA" id="ARBA00012771"/>
    </source>
</evidence>
<dbReference type="InterPro" id="IPR002052">
    <property type="entry name" value="DNA_methylase_N6_adenine_CS"/>
</dbReference>
<keyword evidence="2" id="KW-0489">Methyltransferase</keyword>
<dbReference type="Proteomes" id="UP000028007">
    <property type="component" value="Unassembled WGS sequence"/>
</dbReference>
<keyword evidence="3" id="KW-0808">Transferase</keyword>
<dbReference type="InterPro" id="IPR004556">
    <property type="entry name" value="HemK-like"/>
</dbReference>
<dbReference type="NCBIfam" id="TIGR03534">
    <property type="entry name" value="RF_mod_PrmC"/>
    <property type="match status" value="1"/>
</dbReference>
<dbReference type="GO" id="GO:0003676">
    <property type="term" value="F:nucleic acid binding"/>
    <property type="evidence" value="ECO:0007669"/>
    <property type="project" value="InterPro"/>
</dbReference>
<dbReference type="InterPro" id="IPR050320">
    <property type="entry name" value="N5-glutamine_MTase"/>
</dbReference>
<evidence type="ECO:0000313" key="8">
    <source>
        <dbReference type="Proteomes" id="UP000028007"/>
    </source>
</evidence>
<dbReference type="AlphaFoldDB" id="A0A081PLW9"/>
<dbReference type="CDD" id="cd02440">
    <property type="entry name" value="AdoMet_MTases"/>
    <property type="match status" value="1"/>
</dbReference>
<protein>
    <recommendedName>
        <fullName evidence="1">peptide chain release factor N(5)-glutamine methyltransferase</fullName>
        <ecNumber evidence="1">2.1.1.297</ecNumber>
    </recommendedName>
</protein>
<dbReference type="NCBIfam" id="TIGR00536">
    <property type="entry name" value="hemK_fam"/>
    <property type="match status" value="1"/>
</dbReference>
<dbReference type="PANTHER" id="PTHR18895:SF74">
    <property type="entry name" value="MTRF1L RELEASE FACTOR GLUTAMINE METHYLTRANSFERASE"/>
    <property type="match status" value="1"/>
</dbReference>
<dbReference type="RefSeq" id="WP_037437792.1">
    <property type="nucleotide sequence ID" value="NZ_JNFF01000006.1"/>
</dbReference>
<evidence type="ECO:0000256" key="5">
    <source>
        <dbReference type="ARBA" id="ARBA00048391"/>
    </source>
</evidence>
<dbReference type="Pfam" id="PF05175">
    <property type="entry name" value="MTS"/>
    <property type="match status" value="1"/>
</dbReference>
<dbReference type="PANTHER" id="PTHR18895">
    <property type="entry name" value="HEMK METHYLTRANSFERASE"/>
    <property type="match status" value="1"/>
</dbReference>
<sequence>MKFKEIEQLYLEGLVGQYDLNEVKGVFSLVVESICGWSINQINIHIHQEASILEYNNLISALAELKTGKPVQHVIHAAWFYGKQFEVNADVLIPRPETEELVEWILQSLNTSADLLDIGTGSGCIAITIKSKRADVTVRAMDVSKDALAIAKRNAALHHTDIEFLQEDVLNYTTEQNFDVIVSNPPYITQQEKQEMHNHVLLHEPHLALFVTDENPLIFYQAIADLAMNVLKPEGYLFFEINEYLGREMMDMLRDRNFTDILLKKDMQGKDRMIRCKKVA</sequence>
<reference evidence="7 8" key="1">
    <citation type="journal article" date="1992" name="Int. J. Syst. Bacteriol.">
        <title>Sphingobacterium antarcticus sp. nov. a Psychrotrophic Bacterium from the Soils of Schirmacher Oasis, Antarctica.</title>
        <authorList>
            <person name="Shivaji S."/>
            <person name="Ray M.K."/>
            <person name="Rao N.S."/>
            <person name="Saiserr L."/>
            <person name="Jagannadham M.V."/>
            <person name="Kumar G.S."/>
            <person name="Reddy G."/>
            <person name="Bhargava P.M."/>
        </authorList>
    </citation>
    <scope>NUCLEOTIDE SEQUENCE [LARGE SCALE GENOMIC DNA]</scope>
    <source>
        <strain evidence="7 8">4BY</strain>
    </source>
</reference>
<dbReference type="InterPro" id="IPR019874">
    <property type="entry name" value="RF_methyltr_PrmC"/>
</dbReference>
<gene>
    <name evidence="7" type="ORF">N180_14435</name>
</gene>
<dbReference type="SUPFAM" id="SSF53335">
    <property type="entry name" value="S-adenosyl-L-methionine-dependent methyltransferases"/>
    <property type="match status" value="1"/>
</dbReference>
<dbReference type="Gene3D" id="3.40.50.150">
    <property type="entry name" value="Vaccinia Virus protein VP39"/>
    <property type="match status" value="1"/>
</dbReference>
<keyword evidence="4" id="KW-0949">S-adenosyl-L-methionine</keyword>
<dbReference type="InterPro" id="IPR007848">
    <property type="entry name" value="Small_mtfrase_dom"/>
</dbReference>
<dbReference type="PROSITE" id="PS00092">
    <property type="entry name" value="N6_MTASE"/>
    <property type="match status" value="1"/>
</dbReference>
<dbReference type="EMBL" id="JNFF01000006">
    <property type="protein sequence ID" value="KEQ31692.1"/>
    <property type="molecule type" value="Genomic_DNA"/>
</dbReference>
<evidence type="ECO:0000256" key="4">
    <source>
        <dbReference type="ARBA" id="ARBA00022691"/>
    </source>
</evidence>
<organism evidence="7 8">
    <name type="scientific">Pedobacter antarcticus 4BY</name>
    <dbReference type="NCBI Taxonomy" id="1358423"/>
    <lineage>
        <taxon>Bacteria</taxon>
        <taxon>Pseudomonadati</taxon>
        <taxon>Bacteroidota</taxon>
        <taxon>Sphingobacteriia</taxon>
        <taxon>Sphingobacteriales</taxon>
        <taxon>Sphingobacteriaceae</taxon>
        <taxon>Pedobacter</taxon>
    </lineage>
</organism>
<evidence type="ECO:0000256" key="2">
    <source>
        <dbReference type="ARBA" id="ARBA00022603"/>
    </source>
</evidence>
<dbReference type="GO" id="GO:0032259">
    <property type="term" value="P:methylation"/>
    <property type="evidence" value="ECO:0007669"/>
    <property type="project" value="UniProtKB-KW"/>
</dbReference>
<dbReference type="GO" id="GO:0102559">
    <property type="term" value="F:peptide chain release factor N(5)-glutamine methyltransferase activity"/>
    <property type="evidence" value="ECO:0007669"/>
    <property type="project" value="UniProtKB-EC"/>
</dbReference>
<evidence type="ECO:0000259" key="6">
    <source>
        <dbReference type="Pfam" id="PF05175"/>
    </source>
</evidence>
<feature type="domain" description="Methyltransferase small" evidence="6">
    <location>
        <begin position="106"/>
        <end position="204"/>
    </location>
</feature>
<accession>A0A081PLW9</accession>
<keyword evidence="8" id="KW-1185">Reference proteome</keyword>
<proteinExistence type="predicted"/>
<evidence type="ECO:0000256" key="3">
    <source>
        <dbReference type="ARBA" id="ARBA00022679"/>
    </source>
</evidence>
<comment type="caution">
    <text evidence="7">The sequence shown here is derived from an EMBL/GenBank/DDBJ whole genome shotgun (WGS) entry which is preliminary data.</text>
</comment>